<dbReference type="Pfam" id="PF12682">
    <property type="entry name" value="Flavodoxin_4"/>
    <property type="match status" value="1"/>
</dbReference>
<gene>
    <name evidence="2" type="ORF">IB211_01408c</name>
</gene>
<reference evidence="2 3" key="1">
    <citation type="journal article" date="2015" name="Nat. Commun.">
        <title>Production of butyrate from lysine and the Amadori product fructoselysine by a human gut commensal.</title>
        <authorList>
            <person name="Bui T.P."/>
            <person name="Ritari J."/>
            <person name="Boeren S."/>
            <person name="de Waard P."/>
            <person name="Plugge C.M."/>
            <person name="de Vos W.M."/>
        </authorList>
    </citation>
    <scope>NUCLEOTIDE SEQUENCE [LARGE SCALE GENOMIC DNA]</scope>
    <source>
        <strain evidence="2 3">AF211</strain>
    </source>
</reference>
<evidence type="ECO:0000259" key="1">
    <source>
        <dbReference type="PROSITE" id="PS50902"/>
    </source>
</evidence>
<dbReference type="STRING" id="1297617.IB211_01408c"/>
<keyword evidence="3" id="KW-1185">Reference proteome</keyword>
<dbReference type="RefSeq" id="WP_058117570.1">
    <property type="nucleotide sequence ID" value="NZ_CP011307.1"/>
</dbReference>
<evidence type="ECO:0000313" key="2">
    <source>
        <dbReference type="EMBL" id="ALP93801.1"/>
    </source>
</evidence>
<dbReference type="InterPro" id="IPR029039">
    <property type="entry name" value="Flavoprotein-like_sf"/>
</dbReference>
<dbReference type="InterPro" id="IPR008254">
    <property type="entry name" value="Flavodoxin/NO_synth"/>
</dbReference>
<dbReference type="Gene3D" id="3.40.50.360">
    <property type="match status" value="1"/>
</dbReference>
<reference evidence="3" key="2">
    <citation type="submission" date="2015-04" db="EMBL/GenBank/DDBJ databases">
        <title>A butyrogenic pathway from the amino acid lysine in a human gut commensal.</title>
        <authorList>
            <person name="de Vos W.M."/>
            <person name="Bui N.T.P."/>
            <person name="Plugge C.M."/>
            <person name="Ritari J."/>
        </authorList>
    </citation>
    <scope>NUCLEOTIDE SEQUENCE [LARGE SCALE GENOMIC DNA]</scope>
    <source>
        <strain evidence="3">AF211</strain>
    </source>
</reference>
<dbReference type="eggNOG" id="COG0716">
    <property type="taxonomic scope" value="Bacteria"/>
</dbReference>
<dbReference type="AlphaFoldDB" id="A0A0S2W395"/>
<proteinExistence type="predicted"/>
<accession>A0A0S2W395</accession>
<dbReference type="GO" id="GO:0009055">
    <property type="term" value="F:electron transfer activity"/>
    <property type="evidence" value="ECO:0007669"/>
    <property type="project" value="InterPro"/>
</dbReference>
<dbReference type="GO" id="GO:0016651">
    <property type="term" value="F:oxidoreductase activity, acting on NAD(P)H"/>
    <property type="evidence" value="ECO:0007669"/>
    <property type="project" value="UniProtKB-ARBA"/>
</dbReference>
<dbReference type="PROSITE" id="PS00201">
    <property type="entry name" value="FLAVODOXIN"/>
    <property type="match status" value="1"/>
</dbReference>
<dbReference type="PANTHER" id="PTHR39201:SF1">
    <property type="entry name" value="FLAVODOXIN-LIKE DOMAIN-CONTAINING PROTEIN"/>
    <property type="match status" value="1"/>
</dbReference>
<feature type="domain" description="Flavodoxin-like" evidence="1">
    <location>
        <begin position="3"/>
        <end position="154"/>
    </location>
</feature>
<dbReference type="Proteomes" id="UP000064844">
    <property type="component" value="Chromosome"/>
</dbReference>
<dbReference type="KEGG" id="ibu:IB211_01408c"/>
<dbReference type="EMBL" id="CP011307">
    <property type="protein sequence ID" value="ALP93801.1"/>
    <property type="molecule type" value="Genomic_DNA"/>
</dbReference>
<protein>
    <submittedName>
        <fullName evidence="2">Flavodoxin</fullName>
    </submittedName>
</protein>
<organism evidence="2 3">
    <name type="scientific">Intestinimonas butyriciproducens</name>
    <dbReference type="NCBI Taxonomy" id="1297617"/>
    <lineage>
        <taxon>Bacteria</taxon>
        <taxon>Bacillati</taxon>
        <taxon>Bacillota</taxon>
        <taxon>Clostridia</taxon>
        <taxon>Eubacteriales</taxon>
        <taxon>Intestinimonas</taxon>
    </lineage>
</organism>
<dbReference type="PROSITE" id="PS50902">
    <property type="entry name" value="FLAVODOXIN_LIKE"/>
    <property type="match status" value="1"/>
</dbReference>
<dbReference type="GO" id="GO:0010181">
    <property type="term" value="F:FMN binding"/>
    <property type="evidence" value="ECO:0007669"/>
    <property type="project" value="InterPro"/>
</dbReference>
<dbReference type="InterPro" id="IPR001226">
    <property type="entry name" value="Flavodoxin_CS"/>
</dbReference>
<evidence type="ECO:0000313" key="3">
    <source>
        <dbReference type="Proteomes" id="UP000064844"/>
    </source>
</evidence>
<dbReference type="PANTHER" id="PTHR39201">
    <property type="entry name" value="EXPORTED PROTEIN-RELATED"/>
    <property type="match status" value="1"/>
</dbReference>
<name>A0A0S2W395_9FIRM</name>
<dbReference type="SUPFAM" id="SSF52218">
    <property type="entry name" value="Flavoproteins"/>
    <property type="match status" value="1"/>
</dbReference>
<sequence>MKSLILYYSHSGNTRRLAELIALETGGALLEILPKTAYPQDYTTVVNQARRELQTGFRPALKTEAPDLAGYDLLFIGTPNWWNSPAPPVAAFLDRAELSGKRIAPFCTHGGGGSGHIRRDIEVLCPGAAVLPELAVYGGDCRESQVRSWLSRIQA</sequence>